<protein>
    <submittedName>
        <fullName evidence="2">Uncharacterized protein</fullName>
    </submittedName>
</protein>
<gene>
    <name evidence="2" type="ORF">SAMN05444342_0400</name>
</gene>
<keyword evidence="1" id="KW-0472">Membrane</keyword>
<dbReference type="AlphaFoldDB" id="A0A1M6PAN5"/>
<evidence type="ECO:0000313" key="2">
    <source>
        <dbReference type="EMBL" id="SHK04988.1"/>
    </source>
</evidence>
<proteinExistence type="predicted"/>
<keyword evidence="3" id="KW-1185">Reference proteome</keyword>
<keyword evidence="1" id="KW-0812">Transmembrane</keyword>
<feature type="transmembrane region" description="Helical" evidence="1">
    <location>
        <begin position="43"/>
        <end position="61"/>
    </location>
</feature>
<reference evidence="3" key="1">
    <citation type="submission" date="2016-11" db="EMBL/GenBank/DDBJ databases">
        <authorList>
            <person name="Varghese N."/>
            <person name="Submissions S."/>
        </authorList>
    </citation>
    <scope>NUCLEOTIDE SEQUENCE [LARGE SCALE GENOMIC DNA]</scope>
    <source>
        <strain evidence="3">DX253</strain>
    </source>
</reference>
<accession>A0A1M6PAN5</accession>
<sequence>MFRCQIFPPVPTSDVPSRPEIILLVFGYLSISQAHVLPDGAAVLGYATGFFLFVLIPLLILDETDSRSESSSSK</sequence>
<feature type="transmembrane region" description="Helical" evidence="1">
    <location>
        <begin position="21"/>
        <end position="37"/>
    </location>
</feature>
<dbReference type="EMBL" id="FRAN01000001">
    <property type="protein sequence ID" value="SHK04988.1"/>
    <property type="molecule type" value="Genomic_DNA"/>
</dbReference>
<dbReference type="Proteomes" id="UP000184203">
    <property type="component" value="Unassembled WGS sequence"/>
</dbReference>
<keyword evidence="1" id="KW-1133">Transmembrane helix</keyword>
<evidence type="ECO:0000313" key="3">
    <source>
        <dbReference type="Proteomes" id="UP000184203"/>
    </source>
</evidence>
<organism evidence="2 3">
    <name type="scientific">Haladaptatus paucihalophilus DX253</name>
    <dbReference type="NCBI Taxonomy" id="797209"/>
    <lineage>
        <taxon>Archaea</taxon>
        <taxon>Methanobacteriati</taxon>
        <taxon>Methanobacteriota</taxon>
        <taxon>Stenosarchaea group</taxon>
        <taxon>Halobacteria</taxon>
        <taxon>Halobacteriales</taxon>
        <taxon>Haladaptataceae</taxon>
        <taxon>Haladaptatus</taxon>
    </lineage>
</organism>
<name>A0A1M6PAN5_HALPU</name>
<evidence type="ECO:0000256" key="1">
    <source>
        <dbReference type="SAM" id="Phobius"/>
    </source>
</evidence>